<reference evidence="1" key="1">
    <citation type="journal article" date="2014" name="Int. J. Syst. Evol. Microbiol.">
        <title>Complete genome sequence of Corynebacterium casei LMG S-19264T (=DSM 44701T), isolated from a smear-ripened cheese.</title>
        <authorList>
            <consortium name="US DOE Joint Genome Institute (JGI-PGF)"/>
            <person name="Walter F."/>
            <person name="Albersmeier A."/>
            <person name="Kalinowski J."/>
            <person name="Ruckert C."/>
        </authorList>
    </citation>
    <scope>NUCLEOTIDE SEQUENCE</scope>
    <source>
        <strain evidence="1">CGMCC 1.16067</strain>
    </source>
</reference>
<protein>
    <recommendedName>
        <fullName evidence="3">PKD domain-containing protein</fullName>
    </recommendedName>
</protein>
<dbReference type="AlphaFoldDB" id="A0A917BSX1"/>
<evidence type="ECO:0008006" key="3">
    <source>
        <dbReference type="Google" id="ProtNLM"/>
    </source>
</evidence>
<keyword evidence="2" id="KW-1185">Reference proteome</keyword>
<organism evidence="1 2">
    <name type="scientific">Marmoricola endophyticus</name>
    <dbReference type="NCBI Taxonomy" id="2040280"/>
    <lineage>
        <taxon>Bacteria</taxon>
        <taxon>Bacillati</taxon>
        <taxon>Actinomycetota</taxon>
        <taxon>Actinomycetes</taxon>
        <taxon>Propionibacteriales</taxon>
        <taxon>Nocardioidaceae</taxon>
        <taxon>Marmoricola</taxon>
    </lineage>
</organism>
<proteinExistence type="predicted"/>
<dbReference type="EMBL" id="BMKQ01000001">
    <property type="protein sequence ID" value="GGF55562.1"/>
    <property type="molecule type" value="Genomic_DNA"/>
</dbReference>
<reference evidence="1" key="2">
    <citation type="submission" date="2020-09" db="EMBL/GenBank/DDBJ databases">
        <authorList>
            <person name="Sun Q."/>
            <person name="Zhou Y."/>
        </authorList>
    </citation>
    <scope>NUCLEOTIDE SEQUENCE</scope>
    <source>
        <strain evidence="1">CGMCC 1.16067</strain>
    </source>
</reference>
<name>A0A917BSX1_9ACTN</name>
<accession>A0A917BSX1</accession>
<sequence length="128" mass="13842">MQPANKTLVNFDTIFYTRSQGFQRTVVLLGQTITLDISPVSYTWSPGDGSSFTTSSPGGPYPDKTVIHRYRKAHVTVRHHVTVSWGARFRVNGGAWAPVSGTVQSVGPSTALRIAEAVPVLTGVADQR</sequence>
<evidence type="ECO:0000313" key="1">
    <source>
        <dbReference type="EMBL" id="GGF55562.1"/>
    </source>
</evidence>
<evidence type="ECO:0000313" key="2">
    <source>
        <dbReference type="Proteomes" id="UP000649179"/>
    </source>
</evidence>
<comment type="caution">
    <text evidence="1">The sequence shown here is derived from an EMBL/GenBank/DDBJ whole genome shotgun (WGS) entry which is preliminary data.</text>
</comment>
<gene>
    <name evidence="1" type="ORF">GCM10011519_31830</name>
</gene>
<dbReference type="Proteomes" id="UP000649179">
    <property type="component" value="Unassembled WGS sequence"/>
</dbReference>